<protein>
    <submittedName>
        <fullName evidence="2">Family 2 glycosyl transferase</fullName>
    </submittedName>
</protein>
<gene>
    <name evidence="2" type="ORF">SCLO_1008310</name>
</gene>
<proteinExistence type="predicted"/>
<dbReference type="InterPro" id="IPR001173">
    <property type="entry name" value="Glyco_trans_2-like"/>
</dbReference>
<reference evidence="2 3" key="1">
    <citation type="submission" date="2016-10" db="EMBL/GenBank/DDBJ databases">
        <title>Complete Genome Sequence of the Nonylphenol-Degrading Bacterium Sphingobium cloacae JCM 10874T.</title>
        <authorList>
            <person name="Ootsuka M."/>
            <person name="Nishizawa T."/>
            <person name="Ohta H."/>
        </authorList>
    </citation>
    <scope>NUCLEOTIDE SEQUENCE [LARGE SCALE GENOMIC DNA]</scope>
    <source>
        <strain evidence="2 3">JCM 10874</strain>
    </source>
</reference>
<dbReference type="EMBL" id="AP017655">
    <property type="protein sequence ID" value="BAV63871.1"/>
    <property type="molecule type" value="Genomic_DNA"/>
</dbReference>
<organism evidence="2 3">
    <name type="scientific">Sphingobium cloacae</name>
    <dbReference type="NCBI Taxonomy" id="120107"/>
    <lineage>
        <taxon>Bacteria</taxon>
        <taxon>Pseudomonadati</taxon>
        <taxon>Pseudomonadota</taxon>
        <taxon>Alphaproteobacteria</taxon>
        <taxon>Sphingomonadales</taxon>
        <taxon>Sphingomonadaceae</taxon>
        <taxon>Sphingobium</taxon>
    </lineage>
</organism>
<dbReference type="Pfam" id="PF00535">
    <property type="entry name" value="Glycos_transf_2"/>
    <property type="match status" value="1"/>
</dbReference>
<dbReference type="RefSeq" id="WP_066514158.1">
    <property type="nucleotide sequence ID" value="NZ_AP017655.1"/>
</dbReference>
<dbReference type="AlphaFoldDB" id="A0A1E1F075"/>
<dbReference type="OrthoDB" id="7248516at2"/>
<name>A0A1E1F075_9SPHN</name>
<feature type="domain" description="Glycosyltransferase 2-like" evidence="1">
    <location>
        <begin position="5"/>
        <end position="135"/>
    </location>
</feature>
<sequence length="285" mass="31793">MTVAVGIFAHQEERRIGLCLGSLPLDRDDMRFHILANGTTDATVERARACAAGRPHVIVHDIAQGGKSRTWNHFVHDLLNGDEETVVFMDGDAEIAPGSIDALVAALAAHPHANAAAGMPMNGRQAETYRRNLKIEGGLFGDLYALSRPFLTAIRDRGLRLPDDLIGDDGLVAAWAHNDLERDENWALERIVACDGAGFRCEPVSLLSPASWHMQYRRMNNYSVRHFQNRIVSDIMGRDGPQGLPRRMAELYGEWLPRFRPRRGPAGWFDRRALGRMRAQVPDGR</sequence>
<dbReference type="InterPro" id="IPR029044">
    <property type="entry name" value="Nucleotide-diphossugar_trans"/>
</dbReference>
<evidence type="ECO:0000259" key="1">
    <source>
        <dbReference type="Pfam" id="PF00535"/>
    </source>
</evidence>
<evidence type="ECO:0000313" key="2">
    <source>
        <dbReference type="EMBL" id="BAV63871.1"/>
    </source>
</evidence>
<evidence type="ECO:0000313" key="3">
    <source>
        <dbReference type="Proteomes" id="UP000218272"/>
    </source>
</evidence>
<keyword evidence="2" id="KW-0808">Transferase</keyword>
<dbReference type="KEGG" id="sclo:SCLO_1008310"/>
<dbReference type="CDD" id="cd00761">
    <property type="entry name" value="Glyco_tranf_GTA_type"/>
    <property type="match status" value="1"/>
</dbReference>
<dbReference type="SUPFAM" id="SSF53448">
    <property type="entry name" value="Nucleotide-diphospho-sugar transferases"/>
    <property type="match status" value="1"/>
</dbReference>
<dbReference type="GO" id="GO:0016740">
    <property type="term" value="F:transferase activity"/>
    <property type="evidence" value="ECO:0007669"/>
    <property type="project" value="UniProtKB-KW"/>
</dbReference>
<accession>A0A1E1F075</accession>
<dbReference type="Gene3D" id="3.90.550.10">
    <property type="entry name" value="Spore Coat Polysaccharide Biosynthesis Protein SpsA, Chain A"/>
    <property type="match status" value="1"/>
</dbReference>
<dbReference type="Proteomes" id="UP000218272">
    <property type="component" value="Chromosome SCLO_1"/>
</dbReference>
<keyword evidence="3" id="KW-1185">Reference proteome</keyword>